<feature type="signal peptide" evidence="2">
    <location>
        <begin position="1"/>
        <end position="24"/>
    </location>
</feature>
<keyword evidence="2" id="KW-0732">Signal</keyword>
<organism evidence="3 4">
    <name type="scientific">Microcystis aeruginosa NIES-3787</name>
    <dbReference type="NCBI Taxonomy" id="2517782"/>
    <lineage>
        <taxon>Bacteria</taxon>
        <taxon>Bacillati</taxon>
        <taxon>Cyanobacteriota</taxon>
        <taxon>Cyanophyceae</taxon>
        <taxon>Oscillatoriophycideae</taxon>
        <taxon>Chroococcales</taxon>
        <taxon>Microcystaceae</taxon>
        <taxon>Microcystis</taxon>
    </lineage>
</organism>
<dbReference type="EMBL" id="BJCH01000100">
    <property type="protein sequence ID" value="GCL48275.1"/>
    <property type="molecule type" value="Genomic_DNA"/>
</dbReference>
<dbReference type="RefSeq" id="WP_216843272.1">
    <property type="nucleotide sequence ID" value="NZ_BJCH01000100.1"/>
</dbReference>
<keyword evidence="1" id="KW-1133">Transmembrane helix</keyword>
<dbReference type="AlphaFoldDB" id="A0A6H9GMB9"/>
<keyword evidence="1" id="KW-0472">Membrane</keyword>
<comment type="caution">
    <text evidence="3">The sequence shown here is derived from an EMBL/GenBank/DDBJ whole genome shotgun (WGS) entry which is preliminary data.</text>
</comment>
<evidence type="ECO:0000256" key="2">
    <source>
        <dbReference type="SAM" id="SignalP"/>
    </source>
</evidence>
<protein>
    <submittedName>
        <fullName evidence="3">Uncharacterized protein</fullName>
    </submittedName>
</protein>
<evidence type="ECO:0000313" key="3">
    <source>
        <dbReference type="EMBL" id="GCL48275.1"/>
    </source>
</evidence>
<evidence type="ECO:0000313" key="4">
    <source>
        <dbReference type="Proteomes" id="UP000438874"/>
    </source>
</evidence>
<sequence>MTKTLVTSFLSVLMVNATMIPVLANPVNTLKDDAQSALTQETEYFVVLPEGKELSAQEMEKVEGEVLWKVAAVAAVAGVAGVGLNAYQNVQAGRPWHQNWGSSAAIGATAAVNCVKGFLGCYMAPASWENRRNWRF</sequence>
<proteinExistence type="predicted"/>
<gene>
    <name evidence="3" type="ORF">NIES3787_39910</name>
</gene>
<evidence type="ECO:0000256" key="1">
    <source>
        <dbReference type="SAM" id="Phobius"/>
    </source>
</evidence>
<name>A0A6H9GMB9_MICAE</name>
<feature type="chain" id="PRO_5026251910" evidence="2">
    <location>
        <begin position="25"/>
        <end position="136"/>
    </location>
</feature>
<keyword evidence="1" id="KW-0812">Transmembrane</keyword>
<feature type="transmembrane region" description="Helical" evidence="1">
    <location>
        <begin position="66"/>
        <end position="87"/>
    </location>
</feature>
<reference evidence="3 4" key="1">
    <citation type="submission" date="2019-02" db="EMBL/GenBank/DDBJ databases">
        <title>Draft genome sequence of Arthrospira platensis NIES-3787.</title>
        <authorList>
            <person name="Yamaguchi H."/>
            <person name="Suzuki S."/>
            <person name="Kawachi M."/>
        </authorList>
    </citation>
    <scope>NUCLEOTIDE SEQUENCE [LARGE SCALE GENOMIC DNA]</scope>
    <source>
        <strain evidence="3 4">NIES-3787</strain>
    </source>
</reference>
<accession>A0A6H9GMB9</accession>
<dbReference type="Proteomes" id="UP000438874">
    <property type="component" value="Unassembled WGS sequence"/>
</dbReference>